<organism evidence="6 7">
    <name type="scientific">Lancefieldella parvula</name>
    <dbReference type="NCBI Taxonomy" id="1382"/>
    <lineage>
        <taxon>Bacteria</taxon>
        <taxon>Bacillati</taxon>
        <taxon>Actinomycetota</taxon>
        <taxon>Coriobacteriia</taxon>
        <taxon>Coriobacteriales</taxon>
        <taxon>Atopobiaceae</taxon>
        <taxon>Lancefieldella</taxon>
    </lineage>
</organism>
<comment type="subcellular location">
    <subcellularLocation>
        <location evidence="1">Membrane</location>
        <topology evidence="1">Multi-pass membrane protein</topology>
    </subcellularLocation>
</comment>
<dbReference type="CDD" id="cd16914">
    <property type="entry name" value="EcfT"/>
    <property type="match status" value="1"/>
</dbReference>
<evidence type="ECO:0000256" key="5">
    <source>
        <dbReference type="SAM" id="Phobius"/>
    </source>
</evidence>
<dbReference type="GO" id="GO:0005886">
    <property type="term" value="C:plasma membrane"/>
    <property type="evidence" value="ECO:0007669"/>
    <property type="project" value="UniProtKB-ARBA"/>
</dbReference>
<dbReference type="Proteomes" id="UP000787322">
    <property type="component" value="Unassembled WGS sequence"/>
</dbReference>
<protein>
    <submittedName>
        <fullName evidence="6">Uncharacterized protein</fullName>
    </submittedName>
</protein>
<name>A0A9D6ABQ3_9ACTN</name>
<dbReference type="EMBL" id="JABZGU010000089">
    <property type="protein sequence ID" value="MBF4803029.1"/>
    <property type="molecule type" value="Genomic_DNA"/>
</dbReference>
<reference evidence="6" key="1">
    <citation type="submission" date="2020-04" db="EMBL/GenBank/DDBJ databases">
        <title>Deep metagenomics examines the oral microbiome during advanced dental caries in children, revealing novel taxa and co-occurrences with host molecules.</title>
        <authorList>
            <person name="Baker J.L."/>
            <person name="Morton J.T."/>
            <person name="Dinis M."/>
            <person name="Alvarez R."/>
            <person name="Tran N.C."/>
            <person name="Knight R."/>
            <person name="Edlund A."/>
        </authorList>
    </citation>
    <scope>NUCLEOTIDE SEQUENCE</scope>
    <source>
        <strain evidence="6">JCVI_3_bin.11</strain>
    </source>
</reference>
<feature type="transmembrane region" description="Helical" evidence="5">
    <location>
        <begin position="37"/>
        <end position="53"/>
    </location>
</feature>
<keyword evidence="4 5" id="KW-0472">Membrane</keyword>
<evidence type="ECO:0000313" key="7">
    <source>
        <dbReference type="Proteomes" id="UP000787322"/>
    </source>
</evidence>
<feature type="transmembrane region" description="Helical" evidence="5">
    <location>
        <begin position="60"/>
        <end position="78"/>
    </location>
</feature>
<dbReference type="InterPro" id="IPR003339">
    <property type="entry name" value="ABC/ECF_trnsptr_transmembrane"/>
</dbReference>
<evidence type="ECO:0000256" key="2">
    <source>
        <dbReference type="ARBA" id="ARBA00022692"/>
    </source>
</evidence>
<dbReference type="AlphaFoldDB" id="A0A9D6ABQ3"/>
<feature type="transmembrane region" description="Helical" evidence="5">
    <location>
        <begin position="282"/>
        <end position="301"/>
    </location>
</feature>
<evidence type="ECO:0000313" key="6">
    <source>
        <dbReference type="EMBL" id="MBF4803029.1"/>
    </source>
</evidence>
<accession>A0A9D6ABQ3</accession>
<evidence type="ECO:0000256" key="1">
    <source>
        <dbReference type="ARBA" id="ARBA00004141"/>
    </source>
</evidence>
<comment type="caution">
    <text evidence="6">The sequence shown here is derived from an EMBL/GenBank/DDBJ whole genome shotgun (WGS) entry which is preliminary data.</text>
</comment>
<evidence type="ECO:0000256" key="4">
    <source>
        <dbReference type="ARBA" id="ARBA00023136"/>
    </source>
</evidence>
<evidence type="ECO:0000256" key="3">
    <source>
        <dbReference type="ARBA" id="ARBA00022989"/>
    </source>
</evidence>
<proteinExistence type="predicted"/>
<gene>
    <name evidence="6" type="ORF">HXK24_04315</name>
</gene>
<dbReference type="PROSITE" id="PS51257">
    <property type="entry name" value="PROKAR_LIPOPROTEIN"/>
    <property type="match status" value="1"/>
</dbReference>
<keyword evidence="2 5" id="KW-0812">Transmembrane</keyword>
<feature type="transmembrane region" description="Helical" evidence="5">
    <location>
        <begin position="98"/>
        <end position="121"/>
    </location>
</feature>
<keyword evidence="3 5" id="KW-1133">Transmembrane helix</keyword>
<sequence>MNPARTSFSRLHPLAAIVLFGCEVVLAAFSFQPLCALIAFVGAELCIIQLFDAKHAAKQLVWYVPIIVLMTVINPFFSASGSTVLYSIGHTQLYAESFVYGATSGLVLVSTLSWLECLFVVVSPLELLQRSSVRFPVLQLVLSLSVQLMPQLLSDLTTARQIQSANTAARRCDSAVQSHQQSRVPSQSRLLSARKTIVQSATTINAVCMSALEKSISTFQSILSRGWGMAGRRSRWNTQVLDAYDTVALLVFAFLGVVAATSLYMLVQAWQFYPTMPKSQLSFWYLGVALFAVLPVVFVRLDNVLWEQSV</sequence>
<feature type="transmembrane region" description="Helical" evidence="5">
    <location>
        <begin position="247"/>
        <end position="270"/>
    </location>
</feature>